<evidence type="ECO:0000313" key="1">
    <source>
        <dbReference type="EMBL" id="SVB77078.1"/>
    </source>
</evidence>
<dbReference type="PANTHER" id="PTHR33546:SF1">
    <property type="entry name" value="LARGE, MULTIFUNCTIONAL SECRETED PROTEIN"/>
    <property type="match status" value="1"/>
</dbReference>
<accession>A0A382GPN8</accession>
<dbReference type="InterPro" id="IPR011042">
    <property type="entry name" value="6-blade_b-propeller_TolB-like"/>
</dbReference>
<evidence type="ECO:0008006" key="2">
    <source>
        <dbReference type="Google" id="ProtNLM"/>
    </source>
</evidence>
<dbReference type="Gene3D" id="2.120.10.30">
    <property type="entry name" value="TolB, C-terminal domain"/>
    <property type="match status" value="1"/>
</dbReference>
<proteinExistence type="predicted"/>
<feature type="non-terminal residue" evidence="1">
    <location>
        <position position="1"/>
    </location>
</feature>
<name>A0A382GPN8_9ZZZZ</name>
<dbReference type="SUPFAM" id="SSF50952">
    <property type="entry name" value="Soluble quinoprotein glucose dehydrogenase"/>
    <property type="match status" value="1"/>
</dbReference>
<dbReference type="PANTHER" id="PTHR33546">
    <property type="entry name" value="LARGE, MULTIFUNCTIONAL SECRETED PROTEIN-RELATED"/>
    <property type="match status" value="1"/>
</dbReference>
<dbReference type="AlphaFoldDB" id="A0A382GPN8"/>
<feature type="non-terminal residue" evidence="1">
    <location>
        <position position="443"/>
    </location>
</feature>
<gene>
    <name evidence="1" type="ORF">METZ01_LOCUS229932</name>
</gene>
<dbReference type="InterPro" id="IPR011041">
    <property type="entry name" value="Quinoprot_gluc/sorb_DH_b-prop"/>
</dbReference>
<dbReference type="EMBL" id="UINC01056718">
    <property type="protein sequence ID" value="SVB77078.1"/>
    <property type="molecule type" value="Genomic_DNA"/>
</dbReference>
<sequence>VYFLRRTMMRFLAFLVVLSLGISVHAQSVADSATPIRNIKVADGFKVELLYSVPKPAQGSWVAMCYDDKGRIIVSDQFGGLYRFRPPGPGKVLKQSDIEAIPAKIRAANGLLWAAGALYVGVNDYERKFPSGLYRVTDSNGDDKLDKVEHLRELTARGDHGIHAILPGPKGTLYLITGNNTTPLKTQTSRVPLHWGEDHLLPRMPDGRGHNRSRLAPGGIIYKVSLDGKIWEIVSSGYRNIYDGGVNRDGELFTYDADMEYDFNTSWYRPTRINHVTSGSMYGWRNGTGKRPEFYPDTLPPVINIGPGSPTGVTFGYGAKFPAKYQDAMYILDWSWGKIHAVHLKPEGSSYTATKETFITGSPLPVTDAIIHPGDGAMYFTIGGRKVQSGIYRVTYTGKQSTAPVKHSPQINKLTRLRHQLEQFHGGQHKDAIQTARPHLDHA</sequence>
<reference evidence="1" key="1">
    <citation type="submission" date="2018-05" db="EMBL/GenBank/DDBJ databases">
        <authorList>
            <person name="Lanie J.A."/>
            <person name="Ng W.-L."/>
            <person name="Kazmierczak K.M."/>
            <person name="Andrzejewski T.M."/>
            <person name="Davidsen T.M."/>
            <person name="Wayne K.J."/>
            <person name="Tettelin H."/>
            <person name="Glass J.I."/>
            <person name="Rusch D."/>
            <person name="Podicherti R."/>
            <person name="Tsui H.-C.T."/>
            <person name="Winkler M.E."/>
        </authorList>
    </citation>
    <scope>NUCLEOTIDE SEQUENCE</scope>
</reference>
<protein>
    <recommendedName>
        <fullName evidence="2">Glucose/Sorbosone dehydrogenase domain-containing protein</fullName>
    </recommendedName>
</protein>
<organism evidence="1">
    <name type="scientific">marine metagenome</name>
    <dbReference type="NCBI Taxonomy" id="408172"/>
    <lineage>
        <taxon>unclassified sequences</taxon>
        <taxon>metagenomes</taxon>
        <taxon>ecological metagenomes</taxon>
    </lineage>
</organism>